<dbReference type="PROSITE" id="PS51186">
    <property type="entry name" value="GNAT"/>
    <property type="match status" value="1"/>
</dbReference>
<accession>A0A7W7CSB1</accession>
<feature type="domain" description="N-acetyltransferase" evidence="1">
    <location>
        <begin position="1"/>
        <end position="140"/>
    </location>
</feature>
<sequence>MTIARLDPSDLLAMSQWYDLMATAPDFLAPSRRDHLARFEHPWPGTTEQVLLARDGDQVVGAACCSLPGNGAASTVGLELVVHPQFRRRGIGSGLLAEVRAQHASLIEIQTAHGGAGYQHLVRRGHRPGMTSIRSRCRVAERPELDLTEAWSHARGYSLVQWRDAAPGGVVEDVAALQGRLMLDAPTGDLAVQPTAYDVARIRAQEATEAGRGHRSFSTAARHDATGRIVARTKLAFESDDDAYARQRITIVEPAHRGRRLGLIVKAANHAYARDGEPALRVVEAWNAEDNTPMRAVNAMLGFEPVDRWSVFQF</sequence>
<organism evidence="2 3">
    <name type="scientific">Paractinoplanes abujensis</name>
    <dbReference type="NCBI Taxonomy" id="882441"/>
    <lineage>
        <taxon>Bacteria</taxon>
        <taxon>Bacillati</taxon>
        <taxon>Actinomycetota</taxon>
        <taxon>Actinomycetes</taxon>
        <taxon>Micromonosporales</taxon>
        <taxon>Micromonosporaceae</taxon>
        <taxon>Paractinoplanes</taxon>
    </lineage>
</organism>
<evidence type="ECO:0000259" key="1">
    <source>
        <dbReference type="PROSITE" id="PS51186"/>
    </source>
</evidence>
<keyword evidence="3" id="KW-1185">Reference proteome</keyword>
<dbReference type="AlphaFoldDB" id="A0A7W7CSB1"/>
<gene>
    <name evidence="2" type="ORF">BKA14_002194</name>
</gene>
<dbReference type="SUPFAM" id="SSF55729">
    <property type="entry name" value="Acyl-CoA N-acyltransferases (Nat)"/>
    <property type="match status" value="2"/>
</dbReference>
<dbReference type="CDD" id="cd04301">
    <property type="entry name" value="NAT_SF"/>
    <property type="match status" value="1"/>
</dbReference>
<reference evidence="2 3" key="1">
    <citation type="submission" date="2020-08" db="EMBL/GenBank/DDBJ databases">
        <title>Sequencing the genomes of 1000 actinobacteria strains.</title>
        <authorList>
            <person name="Klenk H.-P."/>
        </authorList>
    </citation>
    <scope>NUCLEOTIDE SEQUENCE [LARGE SCALE GENOMIC DNA]</scope>
    <source>
        <strain evidence="2 3">DSM 45518</strain>
    </source>
</reference>
<protein>
    <submittedName>
        <fullName evidence="2">GNAT superfamily N-acetyltransferase</fullName>
    </submittedName>
</protein>
<evidence type="ECO:0000313" key="3">
    <source>
        <dbReference type="Proteomes" id="UP000542742"/>
    </source>
</evidence>
<dbReference type="Proteomes" id="UP000542742">
    <property type="component" value="Unassembled WGS sequence"/>
</dbReference>
<comment type="caution">
    <text evidence="2">The sequence shown here is derived from an EMBL/GenBank/DDBJ whole genome shotgun (WGS) entry which is preliminary data.</text>
</comment>
<dbReference type="InterPro" id="IPR000182">
    <property type="entry name" value="GNAT_dom"/>
</dbReference>
<dbReference type="InterPro" id="IPR016181">
    <property type="entry name" value="Acyl_CoA_acyltransferase"/>
</dbReference>
<dbReference type="RefSeq" id="WP_184950820.1">
    <property type="nucleotide sequence ID" value="NZ_BOMC01000002.1"/>
</dbReference>
<evidence type="ECO:0000313" key="2">
    <source>
        <dbReference type="EMBL" id="MBB4692046.1"/>
    </source>
</evidence>
<dbReference type="EMBL" id="JACHMF010000001">
    <property type="protein sequence ID" value="MBB4692046.1"/>
    <property type="molecule type" value="Genomic_DNA"/>
</dbReference>
<dbReference type="Pfam" id="PF13508">
    <property type="entry name" value="Acetyltransf_7"/>
    <property type="match status" value="1"/>
</dbReference>
<proteinExistence type="predicted"/>
<dbReference type="GO" id="GO:0016747">
    <property type="term" value="F:acyltransferase activity, transferring groups other than amino-acyl groups"/>
    <property type="evidence" value="ECO:0007669"/>
    <property type="project" value="InterPro"/>
</dbReference>
<dbReference type="Gene3D" id="3.40.630.30">
    <property type="match status" value="1"/>
</dbReference>
<name>A0A7W7CSB1_9ACTN</name>
<keyword evidence="2" id="KW-0808">Transferase</keyword>